<dbReference type="Proteomes" id="UP000704529">
    <property type="component" value="Unassembled WGS sequence"/>
</dbReference>
<accession>A0AA41DAZ2</accession>
<dbReference type="RefSeq" id="WP_184107007.1">
    <property type="nucleotide sequence ID" value="NZ_JACHNX010000036.1"/>
</dbReference>
<protein>
    <submittedName>
        <fullName evidence="2">Uncharacterized protein</fullName>
    </submittedName>
</protein>
<proteinExistence type="predicted"/>
<evidence type="ECO:0000313" key="4">
    <source>
        <dbReference type="Proteomes" id="UP000704529"/>
    </source>
</evidence>
<comment type="caution">
    <text evidence="2">The sequence shown here is derived from an EMBL/GenBank/DDBJ whole genome shotgun (WGS) entry which is preliminary data.</text>
</comment>
<evidence type="ECO:0000313" key="2">
    <source>
        <dbReference type="EMBL" id="MBN3556886.1"/>
    </source>
</evidence>
<gene>
    <name evidence="1" type="ORF">GGQ89_003852</name>
    <name evidence="2" type="ORF">JYA60_01370</name>
</gene>
<dbReference type="EMBL" id="JAFHKU010000088">
    <property type="protein sequence ID" value="MBN3556886.1"/>
    <property type="molecule type" value="Genomic_DNA"/>
</dbReference>
<dbReference type="AlphaFoldDB" id="A0AA41DAZ2"/>
<reference evidence="1 3" key="1">
    <citation type="submission" date="2020-08" db="EMBL/GenBank/DDBJ databases">
        <title>Genomic Encyclopedia of Type Strains, Phase IV (KMG-IV): sequencing the most valuable type-strain genomes for metagenomic binning, comparative biology and taxonomic classification.</title>
        <authorList>
            <person name="Goeker M."/>
        </authorList>
    </citation>
    <scope>NUCLEOTIDE SEQUENCE [LARGE SCALE GENOMIC DNA]</scope>
    <source>
        <strain evidence="1 3">DSM 14562</strain>
    </source>
</reference>
<keyword evidence="3" id="KW-1185">Reference proteome</keyword>
<dbReference type="Proteomes" id="UP000584663">
    <property type="component" value="Unassembled WGS sequence"/>
</dbReference>
<evidence type="ECO:0000313" key="3">
    <source>
        <dbReference type="Proteomes" id="UP000584663"/>
    </source>
</evidence>
<sequence>MSLIVMPGQPVASNIDWTIDQPAQVNRGEFTGKRRVTLLTAAPRWYATVSLPPILGEDAALAWRAFVVDCDGIANRFKVIACERDQVADNPVVVVDGSGQGGRMLRVRGWGSAGTKLRRGHFVTVNEQLLSVQADVVVGADGRASIAVKPYIRIATTDGAPVEVKRPYAVMAMSDPKNGWKVGIGQNYGVSFNCEEAF</sequence>
<reference evidence="2" key="2">
    <citation type="submission" date="2021-01" db="EMBL/GenBank/DDBJ databases">
        <title>Genome Sequencing of Type Strains.</title>
        <authorList>
            <person name="Lemaire J.F."/>
            <person name="Inderbitzin P."/>
            <person name="Collins S.B."/>
            <person name="Wespe N."/>
            <person name="Knight-Connoni V."/>
        </authorList>
    </citation>
    <scope>NUCLEOTIDE SEQUENCE</scope>
    <source>
        <strain evidence="2">DSM 14562</strain>
    </source>
</reference>
<dbReference type="EMBL" id="JACHNX010000036">
    <property type="protein sequence ID" value="MBB4611602.1"/>
    <property type="molecule type" value="Genomic_DNA"/>
</dbReference>
<organism evidence="2 4">
    <name type="scientific">Sphingomonas yabuuchiae</name>
    <dbReference type="NCBI Taxonomy" id="172044"/>
    <lineage>
        <taxon>Bacteria</taxon>
        <taxon>Pseudomonadati</taxon>
        <taxon>Pseudomonadota</taxon>
        <taxon>Alphaproteobacteria</taxon>
        <taxon>Sphingomonadales</taxon>
        <taxon>Sphingomonadaceae</taxon>
        <taxon>Sphingomonas</taxon>
    </lineage>
</organism>
<evidence type="ECO:0000313" key="1">
    <source>
        <dbReference type="EMBL" id="MBB4611602.1"/>
    </source>
</evidence>
<name>A0AA41DAZ2_9SPHN</name>